<dbReference type="AlphaFoldDB" id="A0A1F6VHN0"/>
<evidence type="ECO:0000313" key="2">
    <source>
        <dbReference type="EMBL" id="OGI69143.1"/>
    </source>
</evidence>
<gene>
    <name evidence="2" type="ORF">A2824_01980</name>
</gene>
<dbReference type="Proteomes" id="UP000178059">
    <property type="component" value="Unassembled WGS sequence"/>
</dbReference>
<dbReference type="STRING" id="1801743.A2824_01980"/>
<evidence type="ECO:0000256" key="1">
    <source>
        <dbReference type="SAM" id="Phobius"/>
    </source>
</evidence>
<dbReference type="EMBL" id="MFTT01000033">
    <property type="protein sequence ID" value="OGI69143.1"/>
    <property type="molecule type" value="Genomic_DNA"/>
</dbReference>
<accession>A0A1F6VHN0</accession>
<keyword evidence="1" id="KW-1133">Transmembrane helix</keyword>
<feature type="transmembrane region" description="Helical" evidence="1">
    <location>
        <begin position="28"/>
        <end position="49"/>
    </location>
</feature>
<keyword evidence="1" id="KW-0472">Membrane</keyword>
<reference evidence="2 3" key="1">
    <citation type="journal article" date="2016" name="Nat. Commun.">
        <title>Thousands of microbial genomes shed light on interconnected biogeochemical processes in an aquifer system.</title>
        <authorList>
            <person name="Anantharaman K."/>
            <person name="Brown C.T."/>
            <person name="Hug L.A."/>
            <person name="Sharon I."/>
            <person name="Castelle C.J."/>
            <person name="Probst A.J."/>
            <person name="Thomas B.C."/>
            <person name="Singh A."/>
            <person name="Wilkins M.J."/>
            <person name="Karaoz U."/>
            <person name="Brodie E.L."/>
            <person name="Williams K.H."/>
            <person name="Hubbard S.S."/>
            <person name="Banfield J.F."/>
        </authorList>
    </citation>
    <scope>NUCLEOTIDE SEQUENCE [LARGE SCALE GENOMIC DNA]</scope>
</reference>
<evidence type="ECO:0000313" key="3">
    <source>
        <dbReference type="Proteomes" id="UP000178059"/>
    </source>
</evidence>
<keyword evidence="1" id="KW-0812">Transmembrane</keyword>
<name>A0A1F6VHN0_9BACT</name>
<feature type="transmembrane region" description="Helical" evidence="1">
    <location>
        <begin position="104"/>
        <end position="123"/>
    </location>
</feature>
<sequence length="128" mass="14760">MKTFYIGLIIVTVVTIVLRFFYPVDSDIFIVTLVMCWGVFIWMEAFVYFCTRHPNSTVKIVLSLLLSVIMLLTSVSFLAMEIFVDGLSDLHWQTQQNFKLLGRAIGFSAVFGFITSLLLRIFYPLKEE</sequence>
<proteinExistence type="predicted"/>
<protein>
    <submittedName>
        <fullName evidence="2">Uncharacterized protein</fullName>
    </submittedName>
</protein>
<comment type="caution">
    <text evidence="2">The sequence shown here is derived from an EMBL/GenBank/DDBJ whole genome shotgun (WGS) entry which is preliminary data.</text>
</comment>
<feature type="transmembrane region" description="Helical" evidence="1">
    <location>
        <begin position="5"/>
        <end position="22"/>
    </location>
</feature>
<organism evidence="2 3">
    <name type="scientific">Candidatus Nomurabacteria bacterium RIFCSPHIGHO2_01_FULL_42_16</name>
    <dbReference type="NCBI Taxonomy" id="1801743"/>
    <lineage>
        <taxon>Bacteria</taxon>
        <taxon>Candidatus Nomuraibacteriota</taxon>
    </lineage>
</organism>
<feature type="transmembrane region" description="Helical" evidence="1">
    <location>
        <begin position="61"/>
        <end position="84"/>
    </location>
</feature>